<name>A0A3M6T529_POCDA</name>
<comment type="caution">
    <text evidence="1">The sequence shown here is derived from an EMBL/GenBank/DDBJ whole genome shotgun (WGS) entry which is preliminary data.</text>
</comment>
<evidence type="ECO:0000313" key="2">
    <source>
        <dbReference type="Proteomes" id="UP000275408"/>
    </source>
</evidence>
<protein>
    <submittedName>
        <fullName evidence="1">Uncharacterized protein</fullName>
    </submittedName>
</protein>
<proteinExistence type="predicted"/>
<reference evidence="1 2" key="1">
    <citation type="journal article" date="2018" name="Sci. Rep.">
        <title>Comparative analysis of the Pocillopora damicornis genome highlights role of immune system in coral evolution.</title>
        <authorList>
            <person name="Cunning R."/>
            <person name="Bay R.A."/>
            <person name="Gillette P."/>
            <person name="Baker A.C."/>
            <person name="Traylor-Knowles N."/>
        </authorList>
    </citation>
    <scope>NUCLEOTIDE SEQUENCE [LARGE SCALE GENOMIC DNA]</scope>
    <source>
        <strain evidence="1">RSMAS</strain>
        <tissue evidence="1">Whole animal</tissue>
    </source>
</reference>
<dbReference type="EMBL" id="RCHS01004337">
    <property type="protein sequence ID" value="RMX35980.1"/>
    <property type="molecule type" value="Genomic_DNA"/>
</dbReference>
<keyword evidence="2" id="KW-1185">Reference proteome</keyword>
<gene>
    <name evidence="1" type="ORF">pdam_00005186</name>
</gene>
<organism evidence="1 2">
    <name type="scientific">Pocillopora damicornis</name>
    <name type="common">Cauliflower coral</name>
    <name type="synonym">Millepora damicornis</name>
    <dbReference type="NCBI Taxonomy" id="46731"/>
    <lineage>
        <taxon>Eukaryota</taxon>
        <taxon>Metazoa</taxon>
        <taxon>Cnidaria</taxon>
        <taxon>Anthozoa</taxon>
        <taxon>Hexacorallia</taxon>
        <taxon>Scleractinia</taxon>
        <taxon>Astrocoeniina</taxon>
        <taxon>Pocilloporidae</taxon>
        <taxon>Pocillopora</taxon>
    </lineage>
</organism>
<evidence type="ECO:0000313" key="1">
    <source>
        <dbReference type="EMBL" id="RMX35980.1"/>
    </source>
</evidence>
<dbReference type="AlphaFoldDB" id="A0A3M6T529"/>
<sequence length="146" mass="16086">MIFTVDGKRSYRNPQCALCKQGGWLIPQQTITVSPSNAPPPYTPSLQILLDVIKNIRDTTKLPKNSIAIMKPKFIFQSSHSVIPSDLPVQGSNLSLKLLNCTLIGNKIFFNTSLLLLKRNPLLVNANLLRPRGNAVLLLCPKAPAE</sequence>
<dbReference type="OrthoDB" id="6134459at2759"/>
<accession>A0A3M6T529</accession>
<dbReference type="Proteomes" id="UP000275408">
    <property type="component" value="Unassembled WGS sequence"/>
</dbReference>